<feature type="compositionally biased region" description="Polar residues" evidence="1">
    <location>
        <begin position="316"/>
        <end position="325"/>
    </location>
</feature>
<sequence>MARKHPTSEQIQSMLREGHFGQSRKLPPADPLDTTQMLLEIDRIQPYDRNPRKERNPLYDEIKASIRAQGGLNNPLTITRRPGDSFYMVESGGNTRLQILKELWSETHDERFYRIHCLFRPWVSESHVLTAHLIENDTRGALTFIDKALGVRELREVLESEQSAGLSQRQLAETLRQRGYALDQSMISRMDYAVDVLLPLIPEALRAGMGAPQIRRIRRLESAYRRFWNDRNEAPELFEALFSEALAAHDGAHWELDAVQRELETRMAEASGLSLKHVRLEIDARLASSTNEQNTSSPVTDPRPEPSPTVEATGETLPSTTTHEAQTPGPADPPRPTLLDETASGSEPPEPKAQPSTPSPDNFVRNETGQPQAPQRERAKEELHQSDAPSYDGPGDLKSLRGRGYVLALKIAKRHDLEDCVTPAGKLGMGFLVDIPRESIIPVAGQEDALHQLYRQWVWWLLLSFSEETVQPERMERVPDDLLLRNLILEKNDTQALALVGEPDWKALGYELLNNPSVPQPTIDDLLALAQTCRRIRQLMDDDGGLALWRSDG</sequence>
<reference evidence="2" key="1">
    <citation type="journal article" date="2011" name="ISME J.">
        <title>The endosymbionts of the deep-sea tubeworms Riftia pachyptila and Tevnia jerichonana share an identical physiology as revealed by proteogenomic analyses.</title>
        <authorList>
            <person name="Gardebrecht A."/>
            <person name="Markert S."/>
            <person name="Felbeck H."/>
            <person name="Thuermer A."/>
            <person name="Albrecht D."/>
            <person name="Wollherr A."/>
            <person name="Kabisch J."/>
            <person name="Lehmann R."/>
            <person name="Daniel R."/>
            <person name="Liesegang H."/>
            <person name="Hecker M."/>
            <person name="Sievert S.M."/>
            <person name="Schweder T."/>
        </authorList>
    </citation>
    <scope>NUCLEOTIDE SEQUENCE [LARGE SCALE GENOMIC DNA]</scope>
</reference>
<feature type="compositionally biased region" description="Polar residues" evidence="1">
    <location>
        <begin position="354"/>
        <end position="373"/>
    </location>
</feature>
<gene>
    <name evidence="2" type="ORF">Rifp1Sym_fv00030</name>
</gene>
<feature type="compositionally biased region" description="Polar residues" evidence="1">
    <location>
        <begin position="287"/>
        <end position="299"/>
    </location>
</feature>
<evidence type="ECO:0008006" key="4">
    <source>
        <dbReference type="Google" id="ProtNLM"/>
    </source>
</evidence>
<evidence type="ECO:0000313" key="3">
    <source>
        <dbReference type="Proteomes" id="UP000004491"/>
    </source>
</evidence>
<feature type="region of interest" description="Disordered" evidence="1">
    <location>
        <begin position="286"/>
        <end position="397"/>
    </location>
</feature>
<dbReference type="InterPro" id="IPR022304">
    <property type="entry name" value="ICE_PFGI_1_ParB"/>
</dbReference>
<feature type="compositionally biased region" description="Basic and acidic residues" evidence="1">
    <location>
        <begin position="375"/>
        <end position="385"/>
    </location>
</feature>
<dbReference type="NCBIfam" id="TIGR03764">
    <property type="entry name" value="ICE_PFGI_1_parB"/>
    <property type="match status" value="1"/>
</dbReference>
<evidence type="ECO:0000256" key="1">
    <source>
        <dbReference type="SAM" id="MobiDB-lite"/>
    </source>
</evidence>
<dbReference type="InterPro" id="IPR036086">
    <property type="entry name" value="ParB/Sulfiredoxin_sf"/>
</dbReference>
<name>G2DHT6_9GAMM</name>
<dbReference type="Proteomes" id="UP000004491">
    <property type="component" value="Unassembled WGS sequence"/>
</dbReference>
<organism evidence="2 3">
    <name type="scientific">endosymbiont of Riftia pachyptila</name>
    <name type="common">vent Ph05</name>
    <dbReference type="NCBI Taxonomy" id="1048808"/>
    <lineage>
        <taxon>Bacteria</taxon>
        <taxon>Pseudomonadati</taxon>
        <taxon>Pseudomonadota</taxon>
        <taxon>Gammaproteobacteria</taxon>
        <taxon>sulfur-oxidizing symbionts</taxon>
    </lineage>
</organism>
<dbReference type="EMBL" id="AFOC01000153">
    <property type="protein sequence ID" value="EGV49820.1"/>
    <property type="molecule type" value="Genomic_DNA"/>
</dbReference>
<protein>
    <recommendedName>
        <fullName evidence="4">Chromosome partitioning protein ParB</fullName>
    </recommendedName>
</protein>
<dbReference type="PATRIC" id="fig|1048808.3.peg.3244"/>
<accession>G2DHT6</accession>
<dbReference type="SUPFAM" id="SSF110849">
    <property type="entry name" value="ParB/Sulfiredoxin"/>
    <property type="match status" value="1"/>
</dbReference>
<comment type="caution">
    <text evidence="2">The sequence shown here is derived from an EMBL/GenBank/DDBJ whole genome shotgun (WGS) entry which is preliminary data.</text>
</comment>
<proteinExistence type="predicted"/>
<dbReference type="RefSeq" id="WP_005966647.1">
    <property type="nucleotide sequence ID" value="NZ_AFOC01000153.1"/>
</dbReference>
<keyword evidence="3" id="KW-1185">Reference proteome</keyword>
<dbReference type="Gene3D" id="3.90.1530.10">
    <property type="entry name" value="Conserved hypothetical protein from pyrococcus furiosus pfu- 392566-001, ParB domain"/>
    <property type="match status" value="1"/>
</dbReference>
<dbReference type="AlphaFoldDB" id="G2DHT6"/>
<evidence type="ECO:0000313" key="2">
    <source>
        <dbReference type="EMBL" id="EGV49820.1"/>
    </source>
</evidence>